<comment type="caution">
    <text evidence="1">The sequence shown here is derived from an EMBL/GenBank/DDBJ whole genome shotgun (WGS) entry which is preliminary data.</text>
</comment>
<dbReference type="Proteomes" id="UP000247892">
    <property type="component" value="Unassembled WGS sequence"/>
</dbReference>
<dbReference type="SUPFAM" id="SSF82607">
    <property type="entry name" value="YbaB-like"/>
    <property type="match status" value="1"/>
</dbReference>
<dbReference type="InterPro" id="IPR036894">
    <property type="entry name" value="YbaB-like_sf"/>
</dbReference>
<dbReference type="Pfam" id="PF02575">
    <property type="entry name" value="YbaB_DNA_bd"/>
    <property type="match status" value="1"/>
</dbReference>
<keyword evidence="2" id="KW-1185">Reference proteome</keyword>
<accession>A0A318M1L9</accession>
<name>A0A318M1L9_9PSEU</name>
<evidence type="ECO:0008006" key="3">
    <source>
        <dbReference type="Google" id="ProtNLM"/>
    </source>
</evidence>
<dbReference type="OrthoDB" id="3625992at2"/>
<evidence type="ECO:0000313" key="2">
    <source>
        <dbReference type="Proteomes" id="UP000247892"/>
    </source>
</evidence>
<dbReference type="GO" id="GO:0003677">
    <property type="term" value="F:DNA binding"/>
    <property type="evidence" value="ECO:0007669"/>
    <property type="project" value="InterPro"/>
</dbReference>
<dbReference type="InterPro" id="IPR004401">
    <property type="entry name" value="YbaB/EbfC"/>
</dbReference>
<dbReference type="EMBL" id="MASU01000013">
    <property type="protein sequence ID" value="PXY23957.1"/>
    <property type="molecule type" value="Genomic_DNA"/>
</dbReference>
<reference evidence="1 2" key="1">
    <citation type="submission" date="2016-07" db="EMBL/GenBank/DDBJ databases">
        <title>Draft genome sequence of Prauserella sp. YIM 121212, isolated from alkaline soil.</title>
        <authorList>
            <person name="Ruckert C."/>
            <person name="Albersmeier A."/>
            <person name="Jiang C.-L."/>
            <person name="Jiang Y."/>
            <person name="Kalinowski J."/>
            <person name="Schneider O."/>
            <person name="Winkler A."/>
            <person name="Zotchev S.B."/>
        </authorList>
    </citation>
    <scope>NUCLEOTIDE SEQUENCE [LARGE SCALE GENOMIC DNA]</scope>
    <source>
        <strain evidence="1 2">YIM 121212</strain>
    </source>
</reference>
<evidence type="ECO:0000313" key="1">
    <source>
        <dbReference type="EMBL" id="PXY23957.1"/>
    </source>
</evidence>
<organism evidence="1 2">
    <name type="scientific">Prauserella flavalba</name>
    <dbReference type="NCBI Taxonomy" id="1477506"/>
    <lineage>
        <taxon>Bacteria</taxon>
        <taxon>Bacillati</taxon>
        <taxon>Actinomycetota</taxon>
        <taxon>Actinomycetes</taxon>
        <taxon>Pseudonocardiales</taxon>
        <taxon>Pseudonocardiaceae</taxon>
        <taxon>Prauserella</taxon>
    </lineage>
</organism>
<dbReference type="RefSeq" id="WP_110341737.1">
    <property type="nucleotide sequence ID" value="NZ_JBHVKT010000004.1"/>
</dbReference>
<dbReference type="Gene3D" id="3.30.1310.10">
    <property type="entry name" value="Nucleoid-associated protein YbaB-like domain"/>
    <property type="match status" value="1"/>
</dbReference>
<protein>
    <recommendedName>
        <fullName evidence="3">DNA-binding protein YbaB</fullName>
    </recommendedName>
</protein>
<dbReference type="AlphaFoldDB" id="A0A318M1L9"/>
<sequence>MVRPMIDPAARKADYERLRDDLLEIRQRIADIEATADSPDGLVSATVVGRGELSELYLDPRIYRTTDSKALAASIVDTIRDAVTRSQEQLFDITRQFLPPNAKFEETDVHTGPFLHQLDRKIKGEL</sequence>
<gene>
    <name evidence="1" type="ORF">BA062_27180</name>
</gene>
<proteinExistence type="predicted"/>